<sequence length="166" mass="19210">MQIGLATLMALLSLALYVYSRPNVHGWKLGRKHRNWIWDSPIKKRSHAVYPSTVYEECCPTVTEIVQPKGGVSKSGRILELYTDKNSTQSFYQTSCGENVAEKPCRYVSEELAPYSRCTQRYSYSYALVREYNSDLPWRLDFIRVRSGCSCEISITRRRRPKIGKL</sequence>
<feature type="signal peptide" evidence="4">
    <location>
        <begin position="1"/>
        <end position="20"/>
    </location>
</feature>
<evidence type="ECO:0000256" key="1">
    <source>
        <dbReference type="ARBA" id="ARBA00022729"/>
    </source>
</evidence>
<keyword evidence="2" id="KW-1015">Disulfide bond</keyword>
<dbReference type="GO" id="GO:0005615">
    <property type="term" value="C:extracellular space"/>
    <property type="evidence" value="ECO:0007669"/>
    <property type="project" value="UniProtKB-ARBA"/>
</dbReference>
<dbReference type="EMBL" id="GFAH01000687">
    <property type="protein sequence ID" value="JAV47702.1"/>
    <property type="molecule type" value="Transcribed_RNA"/>
</dbReference>
<dbReference type="PROSITE" id="PS50270">
    <property type="entry name" value="NGF_2"/>
    <property type="match status" value="1"/>
</dbReference>
<dbReference type="InterPro" id="IPR032104">
    <property type="entry name" value="Spaetzle"/>
</dbReference>
<evidence type="ECO:0000256" key="4">
    <source>
        <dbReference type="SAM" id="SignalP"/>
    </source>
</evidence>
<dbReference type="Gene3D" id="2.10.90.10">
    <property type="entry name" value="Cystine-knot cytokines"/>
    <property type="match status" value="1"/>
</dbReference>
<keyword evidence="3" id="KW-0325">Glycoprotein</keyword>
<dbReference type="SUPFAM" id="SSF57501">
    <property type="entry name" value="Cystine-knot cytokines"/>
    <property type="match status" value="1"/>
</dbReference>
<dbReference type="GO" id="GO:0045087">
    <property type="term" value="P:innate immune response"/>
    <property type="evidence" value="ECO:0007669"/>
    <property type="project" value="TreeGrafter"/>
</dbReference>
<reference evidence="6" key="1">
    <citation type="submission" date="2016-11" db="EMBL/GenBank/DDBJ databases">
        <title>Venom-gland transcriptomics and venom proteomics of the black-back scorpion (Hadrurus spadix) reveal detectability challenges and an unexplored realm of animal toxin diversity.</title>
        <authorList>
            <person name="Rokyta D.R."/>
            <person name="Ward M.J."/>
        </authorList>
    </citation>
    <scope>NUCLEOTIDE SEQUENCE</scope>
    <source>
        <tissue evidence="6">Venom gland</tissue>
    </source>
</reference>
<feature type="chain" id="PRO_5012439105" evidence="4">
    <location>
        <begin position="21"/>
        <end position="166"/>
    </location>
</feature>
<dbReference type="PANTHER" id="PTHR23199">
    <property type="entry name" value="NEUROTROPHIN 1-RELATED"/>
    <property type="match status" value="1"/>
</dbReference>
<dbReference type="InterPro" id="IPR029034">
    <property type="entry name" value="Cystine-knot_cytokine"/>
</dbReference>
<proteinExistence type="predicted"/>
<dbReference type="GO" id="GO:0005121">
    <property type="term" value="F:Toll binding"/>
    <property type="evidence" value="ECO:0007669"/>
    <property type="project" value="TreeGrafter"/>
</dbReference>
<dbReference type="AlphaFoldDB" id="A0A1W7R976"/>
<feature type="domain" description="Spaetzle" evidence="5">
    <location>
        <begin position="57"/>
        <end position="153"/>
    </location>
</feature>
<dbReference type="PANTHER" id="PTHR23199:SF12">
    <property type="entry name" value="NEUROTROPHIN 1-RELATED"/>
    <property type="match status" value="1"/>
</dbReference>
<dbReference type="GO" id="GO:0021556">
    <property type="term" value="P:central nervous system formation"/>
    <property type="evidence" value="ECO:0007669"/>
    <property type="project" value="TreeGrafter"/>
</dbReference>
<accession>A0A1W7R976</accession>
<name>A0A1W7R976_9SCOR</name>
<evidence type="ECO:0000256" key="2">
    <source>
        <dbReference type="ARBA" id="ARBA00023157"/>
    </source>
</evidence>
<dbReference type="InterPro" id="IPR052444">
    <property type="entry name" value="Spz/Toll_ligand-like"/>
</dbReference>
<evidence type="ECO:0000256" key="3">
    <source>
        <dbReference type="ARBA" id="ARBA00023180"/>
    </source>
</evidence>
<evidence type="ECO:0000259" key="5">
    <source>
        <dbReference type="Pfam" id="PF16077"/>
    </source>
</evidence>
<dbReference type="GO" id="GO:0008083">
    <property type="term" value="F:growth factor activity"/>
    <property type="evidence" value="ECO:0007669"/>
    <property type="project" value="TreeGrafter"/>
</dbReference>
<keyword evidence="1 4" id="KW-0732">Signal</keyword>
<protein>
    <submittedName>
        <fullName evidence="6">Venom protein</fullName>
    </submittedName>
</protein>
<dbReference type="Pfam" id="PF16077">
    <property type="entry name" value="Spaetzle"/>
    <property type="match status" value="1"/>
</dbReference>
<evidence type="ECO:0000313" key="6">
    <source>
        <dbReference type="EMBL" id="JAV47702.1"/>
    </source>
</evidence>
<organism evidence="6">
    <name type="scientific">Hadrurus spadix</name>
    <dbReference type="NCBI Taxonomy" id="141984"/>
    <lineage>
        <taxon>Eukaryota</taxon>
        <taxon>Metazoa</taxon>
        <taxon>Ecdysozoa</taxon>
        <taxon>Arthropoda</taxon>
        <taxon>Chelicerata</taxon>
        <taxon>Arachnida</taxon>
        <taxon>Scorpiones</taxon>
        <taxon>Iurida</taxon>
        <taxon>Iuroidea</taxon>
        <taxon>Hadrurus</taxon>
    </lineage>
</organism>